<accession>A0A2S3IUG9</accession>
<evidence type="ECO:0000256" key="4">
    <source>
        <dbReference type="SAM" id="MobiDB-lite"/>
    </source>
</evidence>
<evidence type="ECO:0000256" key="2">
    <source>
        <dbReference type="ARBA" id="ARBA00023043"/>
    </source>
</evidence>
<name>A0A2S3IUG9_9POAL</name>
<evidence type="ECO:0000313" key="5">
    <source>
        <dbReference type="EMBL" id="PAN51710.1"/>
    </source>
</evidence>
<dbReference type="SMART" id="SM00248">
    <property type="entry name" value="ANK"/>
    <property type="match status" value="4"/>
</dbReference>
<feature type="region of interest" description="Disordered" evidence="4">
    <location>
        <begin position="84"/>
        <end position="114"/>
    </location>
</feature>
<gene>
    <name evidence="5" type="ORF">PAHAL_9G614200</name>
</gene>
<dbReference type="EMBL" id="CM008054">
    <property type="protein sequence ID" value="PAN51710.1"/>
    <property type="molecule type" value="Genomic_DNA"/>
</dbReference>
<organism evidence="5">
    <name type="scientific">Panicum hallii</name>
    <dbReference type="NCBI Taxonomy" id="206008"/>
    <lineage>
        <taxon>Eukaryota</taxon>
        <taxon>Viridiplantae</taxon>
        <taxon>Streptophyta</taxon>
        <taxon>Embryophyta</taxon>
        <taxon>Tracheophyta</taxon>
        <taxon>Spermatophyta</taxon>
        <taxon>Magnoliopsida</taxon>
        <taxon>Liliopsida</taxon>
        <taxon>Poales</taxon>
        <taxon>Poaceae</taxon>
        <taxon>PACMAD clade</taxon>
        <taxon>Panicoideae</taxon>
        <taxon>Panicodae</taxon>
        <taxon>Paniceae</taxon>
        <taxon>Panicinae</taxon>
        <taxon>Panicum</taxon>
        <taxon>Panicum sect. Panicum</taxon>
    </lineage>
</organism>
<dbReference type="InterPro" id="IPR002110">
    <property type="entry name" value="Ankyrin_rpt"/>
</dbReference>
<feature type="repeat" description="ANK" evidence="3">
    <location>
        <begin position="268"/>
        <end position="300"/>
    </location>
</feature>
<dbReference type="FunFam" id="1.25.40.20:FF:000461">
    <property type="entry name" value="Ankyrin repeat domain-containing protein, chloroplastic"/>
    <property type="match status" value="1"/>
</dbReference>
<dbReference type="PANTHER" id="PTHR24203">
    <property type="entry name" value="ANKYRIN REPEAT FAMILY PROTEIN"/>
    <property type="match status" value="1"/>
</dbReference>
<evidence type="ECO:0000256" key="3">
    <source>
        <dbReference type="PROSITE-ProRule" id="PRU00023"/>
    </source>
</evidence>
<dbReference type="Gramene" id="PAN51710">
    <property type="protein sequence ID" value="PAN51710"/>
    <property type="gene ID" value="PAHAL_9G614200"/>
</dbReference>
<sequence length="448" mass="50201">MTPAAISHHHHRRLLLPFPSPIQTLNPFATSSPRPRHQLPQPITLSLSPRPAFSSAFAVAAVDDDEDVVIGDCLVFDDDAFEEPDLDLPSSPAPPSASRYGRRAEASNGSSLVPEKWRDAEEEINLTKKEKRRISHGLRFGSRLERRAPPAVVAPDEFRAYRKGTLQAESEHVANVYRGPLERTLPPAEKVEEPPPPEPGTRVAPKNPRMGIDVGSLEDISEFFSNREYVQGEMEDSKSPKNRQKLFSNEEKVLLNKRVPDLEAAASSKWLPLHTLAASGDFYLLDSLLKHNVDINVLDKDGLPAIQKAILSKKAAIINYLLRNSANPFIQDKDGATLMHYAVQTACSQTIKTLLLYNVDINHPDDYGWTPLHLAVQTQRTDIVKLLLIKGADRTLKTKVTMCRHMSLSNYLKASEDKNSMLQFTWRVYDQLESMRFMAEIGLLGDTF</sequence>
<dbReference type="SUPFAM" id="SSF48403">
    <property type="entry name" value="Ankyrin repeat"/>
    <property type="match status" value="1"/>
</dbReference>
<keyword evidence="1" id="KW-0677">Repeat</keyword>
<feature type="repeat" description="ANK" evidence="3">
    <location>
        <begin position="334"/>
        <end position="366"/>
    </location>
</feature>
<reference evidence="5" key="1">
    <citation type="submission" date="2018-04" db="EMBL/GenBank/DDBJ databases">
        <title>WGS assembly of Panicum hallii.</title>
        <authorList>
            <person name="Lovell J."/>
            <person name="Jenkins J."/>
            <person name="Lowry D."/>
            <person name="Mamidi S."/>
            <person name="Sreedasyam A."/>
            <person name="Weng X."/>
            <person name="Barry K."/>
            <person name="Bonette J."/>
            <person name="Campitelli B."/>
            <person name="Daum C."/>
            <person name="Gordon S."/>
            <person name="Gould B."/>
            <person name="Lipzen A."/>
            <person name="Macqueen A."/>
            <person name="Palacio-Mejia J."/>
            <person name="Plott C."/>
            <person name="Shakirov E."/>
            <person name="Shu S."/>
            <person name="Yoshinaga Y."/>
            <person name="Zane M."/>
            <person name="Rokhsar D."/>
            <person name="Grimwood J."/>
            <person name="Schmutz J."/>
            <person name="Juenger T."/>
        </authorList>
    </citation>
    <scope>NUCLEOTIDE SEQUENCE [LARGE SCALE GENOMIC DNA]</scope>
    <source>
        <strain evidence="5">FIL2</strain>
    </source>
</reference>
<feature type="region of interest" description="Disordered" evidence="4">
    <location>
        <begin position="186"/>
        <end position="209"/>
    </location>
</feature>
<dbReference type="PROSITE" id="PS50297">
    <property type="entry name" value="ANK_REP_REGION"/>
    <property type="match status" value="1"/>
</dbReference>
<dbReference type="PANTHER" id="PTHR24203:SF86">
    <property type="entry name" value="PROTEASOME 26S SUBUNIT, NON-ATPASE 10"/>
    <property type="match status" value="1"/>
</dbReference>
<feature type="repeat" description="ANK" evidence="3">
    <location>
        <begin position="367"/>
        <end position="399"/>
    </location>
</feature>
<dbReference type="Proteomes" id="UP000243499">
    <property type="component" value="Chromosome 9"/>
</dbReference>
<dbReference type="InterPro" id="IPR036770">
    <property type="entry name" value="Ankyrin_rpt-contain_sf"/>
</dbReference>
<keyword evidence="2 3" id="KW-0040">ANK repeat</keyword>
<protein>
    <submittedName>
        <fullName evidence="5">Uncharacterized protein</fullName>
    </submittedName>
</protein>
<dbReference type="AlphaFoldDB" id="A0A2S3IUG9"/>
<dbReference type="Pfam" id="PF12796">
    <property type="entry name" value="Ank_2"/>
    <property type="match status" value="1"/>
</dbReference>
<dbReference type="PROSITE" id="PS50088">
    <property type="entry name" value="ANK_REPEAT"/>
    <property type="match status" value="3"/>
</dbReference>
<dbReference type="Gene3D" id="1.25.40.20">
    <property type="entry name" value="Ankyrin repeat-containing domain"/>
    <property type="match status" value="1"/>
</dbReference>
<proteinExistence type="predicted"/>
<evidence type="ECO:0000256" key="1">
    <source>
        <dbReference type="ARBA" id="ARBA00022737"/>
    </source>
</evidence>